<name>A0ABT1Y0E2_9FIRM</name>
<dbReference type="EMBL" id="JANPWE010000001">
    <property type="protein sequence ID" value="MCR6544339.1"/>
    <property type="molecule type" value="Genomic_DNA"/>
</dbReference>
<dbReference type="Gene3D" id="3.40.630.40">
    <property type="entry name" value="Zn-dependent exopeptidases"/>
    <property type="match status" value="1"/>
</dbReference>
<reference evidence="1 2" key="1">
    <citation type="submission" date="2022-08" db="EMBL/GenBank/DDBJ databases">
        <title>Proteogenomics of the novel Dehalobacterium formicoaceticum strain EZ94 highlights a key role of methyltransferases during anaerobic dichloromethane degradation.</title>
        <authorList>
            <person name="Wasmund K."/>
        </authorList>
    </citation>
    <scope>NUCLEOTIDE SEQUENCE [LARGE SCALE GENOMIC DNA]</scope>
    <source>
        <strain evidence="1 2">EZ94</strain>
    </source>
</reference>
<dbReference type="RefSeq" id="WP_257911984.1">
    <property type="nucleotide sequence ID" value="NZ_JANPWE010000001.1"/>
</dbReference>
<comment type="caution">
    <text evidence="1">The sequence shown here is derived from an EMBL/GenBank/DDBJ whole genome shotgun (WGS) entry which is preliminary data.</text>
</comment>
<gene>
    <name evidence="1" type="ORF">NVS47_02225</name>
</gene>
<proteinExistence type="predicted"/>
<evidence type="ECO:0000313" key="2">
    <source>
        <dbReference type="Proteomes" id="UP001524944"/>
    </source>
</evidence>
<accession>A0ABT1Y0E2</accession>
<sequence length="225" mass="25816">MNIDPKINEQAAAVERIHFVKTDRKVNPKKTNPFLYLPGKIPILISAPHSVRHLRHKQIKSSDEFTGSLVYLLQQVTDCHALSVTKFYGGDPNFDDPCIYKDTIKDIARKHKIKMVLDIHGAKREHDFDIDLGTMQGKSLLGREQICVWFKNKLLEEGLTAISSNFFTVVQQNTVTRFVAEKLKIPSMQLEINRKYRSPHQNGSDYFLLFRALAQAIILLDDQLI</sequence>
<dbReference type="Proteomes" id="UP001524944">
    <property type="component" value="Unassembled WGS sequence"/>
</dbReference>
<protein>
    <recommendedName>
        <fullName evidence="3">N-formylglutamate amidohydrolase</fullName>
    </recommendedName>
</protein>
<evidence type="ECO:0008006" key="3">
    <source>
        <dbReference type="Google" id="ProtNLM"/>
    </source>
</evidence>
<keyword evidence="2" id="KW-1185">Reference proteome</keyword>
<evidence type="ECO:0000313" key="1">
    <source>
        <dbReference type="EMBL" id="MCR6544339.1"/>
    </source>
</evidence>
<organism evidence="1 2">
    <name type="scientific">Dehalobacterium formicoaceticum</name>
    <dbReference type="NCBI Taxonomy" id="51515"/>
    <lineage>
        <taxon>Bacteria</taxon>
        <taxon>Bacillati</taxon>
        <taxon>Bacillota</taxon>
        <taxon>Clostridia</taxon>
        <taxon>Eubacteriales</taxon>
        <taxon>Peptococcaceae</taxon>
        <taxon>Dehalobacterium</taxon>
    </lineage>
</organism>